<accession>A0A0C9TFP9</accession>
<keyword evidence="3" id="KW-1133">Transmembrane helix</keyword>
<comment type="subcellular location">
    <subcellularLocation>
        <location evidence="1">Membrane</location>
        <topology evidence="1">Multi-pass membrane protein</topology>
    </subcellularLocation>
</comment>
<dbReference type="InterPro" id="IPR011701">
    <property type="entry name" value="MFS"/>
</dbReference>
<dbReference type="PANTHER" id="PTHR23501:SF102">
    <property type="entry name" value="DRUG TRANSPORTER, PUTATIVE (AFU_ORTHOLOGUE AFUA_3G08530)-RELATED"/>
    <property type="match status" value="1"/>
</dbReference>
<dbReference type="GO" id="GO:0022857">
    <property type="term" value="F:transmembrane transporter activity"/>
    <property type="evidence" value="ECO:0007669"/>
    <property type="project" value="InterPro"/>
</dbReference>
<name>A0A0C9TFP9_SPHS4</name>
<gene>
    <name evidence="6" type="ORF">M422DRAFT_270533</name>
</gene>
<evidence type="ECO:0000256" key="1">
    <source>
        <dbReference type="ARBA" id="ARBA00004141"/>
    </source>
</evidence>
<keyword evidence="7" id="KW-1185">Reference proteome</keyword>
<evidence type="ECO:0000256" key="4">
    <source>
        <dbReference type="ARBA" id="ARBA00023136"/>
    </source>
</evidence>
<evidence type="ECO:0000256" key="3">
    <source>
        <dbReference type="ARBA" id="ARBA00022989"/>
    </source>
</evidence>
<dbReference type="GO" id="GO:0005886">
    <property type="term" value="C:plasma membrane"/>
    <property type="evidence" value="ECO:0007669"/>
    <property type="project" value="TreeGrafter"/>
</dbReference>
<keyword evidence="4" id="KW-0472">Membrane</keyword>
<dbReference type="InterPro" id="IPR020846">
    <property type="entry name" value="MFS_dom"/>
</dbReference>
<dbReference type="OrthoDB" id="6770063at2759"/>
<keyword evidence="2" id="KW-0812">Transmembrane</keyword>
<evidence type="ECO:0000313" key="6">
    <source>
        <dbReference type="EMBL" id="KIJ28213.1"/>
    </source>
</evidence>
<reference evidence="6 7" key="1">
    <citation type="submission" date="2014-06" db="EMBL/GenBank/DDBJ databases">
        <title>Evolutionary Origins and Diversification of the Mycorrhizal Mutualists.</title>
        <authorList>
            <consortium name="DOE Joint Genome Institute"/>
            <consortium name="Mycorrhizal Genomics Consortium"/>
            <person name="Kohler A."/>
            <person name="Kuo A."/>
            <person name="Nagy L.G."/>
            <person name="Floudas D."/>
            <person name="Copeland A."/>
            <person name="Barry K.W."/>
            <person name="Cichocki N."/>
            <person name="Veneault-Fourrey C."/>
            <person name="LaButti K."/>
            <person name="Lindquist E.A."/>
            <person name="Lipzen A."/>
            <person name="Lundell T."/>
            <person name="Morin E."/>
            <person name="Murat C."/>
            <person name="Riley R."/>
            <person name="Ohm R."/>
            <person name="Sun H."/>
            <person name="Tunlid A."/>
            <person name="Henrissat B."/>
            <person name="Grigoriev I.V."/>
            <person name="Hibbett D.S."/>
            <person name="Martin F."/>
        </authorList>
    </citation>
    <scope>NUCLEOTIDE SEQUENCE [LARGE SCALE GENOMIC DNA]</scope>
    <source>
        <strain evidence="6 7">SS14</strain>
    </source>
</reference>
<proteinExistence type="predicted"/>
<dbReference type="InterPro" id="IPR036259">
    <property type="entry name" value="MFS_trans_sf"/>
</dbReference>
<dbReference type="SUPFAM" id="SSF103473">
    <property type="entry name" value="MFS general substrate transporter"/>
    <property type="match status" value="1"/>
</dbReference>
<evidence type="ECO:0000259" key="5">
    <source>
        <dbReference type="PROSITE" id="PS50850"/>
    </source>
</evidence>
<dbReference type="EMBL" id="KN837312">
    <property type="protein sequence ID" value="KIJ28213.1"/>
    <property type="molecule type" value="Genomic_DNA"/>
</dbReference>
<sequence length="101" mass="10897">MYVSPCCGECYCGGGAEYNRMITTRTIQGIGGGGILNLGEIIRADLISLAERRVYQGLLGLTWSFAAGIGPPIGSALAQKASWRRLFSKSESFSYARLRQS</sequence>
<dbReference type="HOGENOM" id="CLU_2293484_0_0_1"/>
<dbReference type="PANTHER" id="PTHR23501">
    <property type="entry name" value="MAJOR FACILITATOR SUPERFAMILY"/>
    <property type="match status" value="1"/>
</dbReference>
<dbReference type="Proteomes" id="UP000054279">
    <property type="component" value="Unassembled WGS sequence"/>
</dbReference>
<protein>
    <recommendedName>
        <fullName evidence="5">Major facilitator superfamily (MFS) profile domain-containing protein</fullName>
    </recommendedName>
</protein>
<dbReference type="Gene3D" id="1.20.1720.10">
    <property type="entry name" value="Multidrug resistance protein D"/>
    <property type="match status" value="1"/>
</dbReference>
<feature type="domain" description="Major facilitator superfamily (MFS) profile" evidence="5">
    <location>
        <begin position="1"/>
        <end position="101"/>
    </location>
</feature>
<organism evidence="6 7">
    <name type="scientific">Sphaerobolus stellatus (strain SS14)</name>
    <dbReference type="NCBI Taxonomy" id="990650"/>
    <lineage>
        <taxon>Eukaryota</taxon>
        <taxon>Fungi</taxon>
        <taxon>Dikarya</taxon>
        <taxon>Basidiomycota</taxon>
        <taxon>Agaricomycotina</taxon>
        <taxon>Agaricomycetes</taxon>
        <taxon>Phallomycetidae</taxon>
        <taxon>Geastrales</taxon>
        <taxon>Sphaerobolaceae</taxon>
        <taxon>Sphaerobolus</taxon>
    </lineage>
</organism>
<dbReference type="AlphaFoldDB" id="A0A0C9TFP9"/>
<evidence type="ECO:0000256" key="2">
    <source>
        <dbReference type="ARBA" id="ARBA00022692"/>
    </source>
</evidence>
<dbReference type="Pfam" id="PF07690">
    <property type="entry name" value="MFS_1"/>
    <property type="match status" value="1"/>
</dbReference>
<dbReference type="PROSITE" id="PS50850">
    <property type="entry name" value="MFS"/>
    <property type="match status" value="1"/>
</dbReference>
<evidence type="ECO:0000313" key="7">
    <source>
        <dbReference type="Proteomes" id="UP000054279"/>
    </source>
</evidence>